<evidence type="ECO:0000313" key="4">
    <source>
        <dbReference type="Proteomes" id="UP001139494"/>
    </source>
</evidence>
<dbReference type="RefSeq" id="WP_256030774.1">
    <property type="nucleotide sequence ID" value="NZ_JAHLKM010000033.1"/>
</dbReference>
<organism evidence="3 4">
    <name type="scientific">Natronomonas aquatica</name>
    <dbReference type="NCBI Taxonomy" id="2841590"/>
    <lineage>
        <taxon>Archaea</taxon>
        <taxon>Methanobacteriati</taxon>
        <taxon>Methanobacteriota</taxon>
        <taxon>Stenosarchaea group</taxon>
        <taxon>Halobacteria</taxon>
        <taxon>Halobacteriales</taxon>
        <taxon>Natronomonadaceae</taxon>
        <taxon>Natronomonas</taxon>
    </lineage>
</organism>
<dbReference type="PROSITE" id="PS51257">
    <property type="entry name" value="PROKAR_LIPOPROTEIN"/>
    <property type="match status" value="1"/>
</dbReference>
<dbReference type="InterPro" id="IPR011701">
    <property type="entry name" value="MFS"/>
</dbReference>
<dbReference type="InterPro" id="IPR036259">
    <property type="entry name" value="MFS_trans_sf"/>
</dbReference>
<keyword evidence="4" id="KW-1185">Reference proteome</keyword>
<dbReference type="GO" id="GO:0022857">
    <property type="term" value="F:transmembrane transporter activity"/>
    <property type="evidence" value="ECO:0007669"/>
    <property type="project" value="InterPro"/>
</dbReference>
<dbReference type="InterPro" id="IPR050327">
    <property type="entry name" value="Proton-linked_MCT"/>
</dbReference>
<feature type="transmembrane region" description="Helical" evidence="1">
    <location>
        <begin position="78"/>
        <end position="96"/>
    </location>
</feature>
<dbReference type="PANTHER" id="PTHR11360:SF284">
    <property type="entry name" value="EG:103B4.3 PROTEIN-RELATED"/>
    <property type="match status" value="1"/>
</dbReference>
<feature type="transmembrane region" description="Helical" evidence="1">
    <location>
        <begin position="167"/>
        <end position="186"/>
    </location>
</feature>
<gene>
    <name evidence="3" type="ORF">KM295_14665</name>
</gene>
<dbReference type="PANTHER" id="PTHR11360">
    <property type="entry name" value="MONOCARBOXYLATE TRANSPORTER"/>
    <property type="match status" value="1"/>
</dbReference>
<feature type="transmembrane region" description="Helical" evidence="1">
    <location>
        <begin position="12"/>
        <end position="34"/>
    </location>
</feature>
<feature type="transmembrane region" description="Helical" evidence="1">
    <location>
        <begin position="265"/>
        <end position="284"/>
    </location>
</feature>
<dbReference type="InterPro" id="IPR020846">
    <property type="entry name" value="MFS_dom"/>
</dbReference>
<dbReference type="SUPFAM" id="SSF103473">
    <property type="entry name" value="MFS general substrate transporter"/>
    <property type="match status" value="1"/>
</dbReference>
<name>A0A9R1CVH4_9EURY</name>
<feature type="transmembrane region" description="Helical" evidence="1">
    <location>
        <begin position="353"/>
        <end position="377"/>
    </location>
</feature>
<dbReference type="PROSITE" id="PS50850">
    <property type="entry name" value="MFS"/>
    <property type="match status" value="1"/>
</dbReference>
<feature type="transmembrane region" description="Helical" evidence="1">
    <location>
        <begin position="296"/>
        <end position="314"/>
    </location>
</feature>
<feature type="transmembrane region" description="Helical" evidence="1">
    <location>
        <begin position="46"/>
        <end position="66"/>
    </location>
</feature>
<proteinExistence type="predicted"/>
<keyword evidence="1" id="KW-1133">Transmembrane helix</keyword>
<reference evidence="3" key="1">
    <citation type="journal article" date="2023" name="Front. Microbiol.">
        <title>Genomic-based phylogenetic and metabolic analyses of the genus Natronomonas, and description of Natronomonas aquatica sp. nov.</title>
        <authorList>
            <person name="Garcia-Roldan A."/>
            <person name="Duran-Viseras A."/>
            <person name="de la Haba R.R."/>
            <person name="Corral P."/>
            <person name="Sanchez-Porro C."/>
            <person name="Ventosa A."/>
        </authorList>
    </citation>
    <scope>NUCLEOTIDE SEQUENCE</scope>
    <source>
        <strain evidence="3">F2-12</strain>
    </source>
</reference>
<sequence length="412" mass="42821">MRTGSLYTGWSVASGCFLGILVMFGVSYSFGVFLTPIQRDLELARSGVSLIFSLQTGVIYVAAAALGIAADRYGVRRMLAFGAAAFLSGVALTVLVRSFSGLLVAYGIVTAIGLSAVYVVSYATVPRWFERRRGLATGLATSGLGVGMVAVPSAAEVLIGRFGWRPALLSIAVCATAVLVVATRLIRESPAGLGSDVDLSGEFPDGYTEAAPFDRTTYREELWAVVASRRFALVFVGWIGVYATIFVVFVHLVAHAADLGVGERAGVIAFAVMGVTTGLARIVVGWLSDRVGRFRTFVACSATMAVATFALPVVDSMVGLLVFAVVFGSAYGGNGALLSPLTADLFGRANPNAVFGLVSLSFAVSGVIAPWGAGLIYDLQGTYTLAFLLAGVIGFVGSGLVALAGFEPTPSR</sequence>
<comment type="caution">
    <text evidence="3">The sequence shown here is derived from an EMBL/GenBank/DDBJ whole genome shotgun (WGS) entry which is preliminary data.</text>
</comment>
<keyword evidence="1" id="KW-0472">Membrane</keyword>
<protein>
    <submittedName>
        <fullName evidence="3">MFS transporter</fullName>
    </submittedName>
</protein>
<keyword evidence="1" id="KW-0812">Transmembrane</keyword>
<feature type="transmembrane region" description="Helical" evidence="1">
    <location>
        <begin position="320"/>
        <end position="341"/>
    </location>
</feature>
<evidence type="ECO:0000259" key="2">
    <source>
        <dbReference type="PROSITE" id="PS50850"/>
    </source>
</evidence>
<evidence type="ECO:0000256" key="1">
    <source>
        <dbReference type="SAM" id="Phobius"/>
    </source>
</evidence>
<feature type="domain" description="Major facilitator superfamily (MFS) profile" evidence="2">
    <location>
        <begin position="11"/>
        <end position="409"/>
    </location>
</feature>
<feature type="transmembrane region" description="Helical" evidence="1">
    <location>
        <begin position="231"/>
        <end position="253"/>
    </location>
</feature>
<dbReference type="EMBL" id="JAHLKM010000033">
    <property type="protein sequence ID" value="MCQ4334697.1"/>
    <property type="molecule type" value="Genomic_DNA"/>
</dbReference>
<accession>A0A9R1CVH4</accession>
<dbReference type="Gene3D" id="1.20.1250.20">
    <property type="entry name" value="MFS general substrate transporter like domains"/>
    <property type="match status" value="2"/>
</dbReference>
<dbReference type="AlphaFoldDB" id="A0A9R1CVH4"/>
<evidence type="ECO:0000313" key="3">
    <source>
        <dbReference type="EMBL" id="MCQ4334697.1"/>
    </source>
</evidence>
<dbReference type="Pfam" id="PF07690">
    <property type="entry name" value="MFS_1"/>
    <property type="match status" value="1"/>
</dbReference>
<dbReference type="Proteomes" id="UP001139494">
    <property type="component" value="Unassembled WGS sequence"/>
</dbReference>
<feature type="transmembrane region" description="Helical" evidence="1">
    <location>
        <begin position="383"/>
        <end position="406"/>
    </location>
</feature>
<feature type="transmembrane region" description="Helical" evidence="1">
    <location>
        <begin position="102"/>
        <end position="123"/>
    </location>
</feature>
<feature type="transmembrane region" description="Helical" evidence="1">
    <location>
        <begin position="135"/>
        <end position="155"/>
    </location>
</feature>